<dbReference type="GO" id="GO:0016491">
    <property type="term" value="F:oxidoreductase activity"/>
    <property type="evidence" value="ECO:0007669"/>
    <property type="project" value="InterPro"/>
</dbReference>
<dbReference type="Gene3D" id="3.30.390.50">
    <property type="entry name" value="CO dehydrogenase flavoprotein, C-terminal domain"/>
    <property type="match status" value="1"/>
</dbReference>
<protein>
    <submittedName>
        <fullName evidence="2">Putative aldehyde oxidase 4</fullName>
    </submittedName>
</protein>
<sequence length="283" mass="31139">MCMSIFTTLANADKSKKPEPRKGFSKLTVSEAERAFSGNMCRCTDVDLEDLGLNIFWKKGDKDADVCKLPAYTLGGGVCTFPDFLKSEIKASLIHLTDVSDVTVSGVGWYHPKSIGQYYDLLNSGIFSDCTVKVVVGNTSSDHAIRATKVEQHLNGKVLTPSVVLEAVQQLRETIVPMEGTSHPEYRVSVAVGFLFSYLSPFGKGIKWPGKTLNISSAGSLDTDDMCNLPLSSRRETVSSEEYKPVGEPIKKYAVELQASGMWLSHRLKSREKRFRGGLSQQL</sequence>
<dbReference type="EnsemblPlants" id="EMT02898">
    <property type="protein sequence ID" value="EMT02898"/>
    <property type="gene ID" value="F775_33108"/>
</dbReference>
<dbReference type="ExpressionAtlas" id="N1QSH0">
    <property type="expression patterns" value="baseline"/>
</dbReference>
<dbReference type="InterPro" id="IPR005107">
    <property type="entry name" value="CO_DH_flav_C"/>
</dbReference>
<dbReference type="SUPFAM" id="SSF55447">
    <property type="entry name" value="CO dehydrogenase flavoprotein C-terminal domain-like"/>
    <property type="match status" value="1"/>
</dbReference>
<evidence type="ECO:0000259" key="1">
    <source>
        <dbReference type="Pfam" id="PF03450"/>
    </source>
</evidence>
<reference evidence="2" key="1">
    <citation type="submission" date="2015-06" db="UniProtKB">
        <authorList>
            <consortium name="EnsemblPlants"/>
        </authorList>
    </citation>
    <scope>IDENTIFICATION</scope>
</reference>
<dbReference type="InterPro" id="IPR036683">
    <property type="entry name" value="CO_DH_flav_C_dom_sf"/>
</dbReference>
<dbReference type="Pfam" id="PF03450">
    <property type="entry name" value="CO_deh_flav_C"/>
    <property type="match status" value="1"/>
</dbReference>
<name>N1QSH0_AEGTA</name>
<dbReference type="PANTHER" id="PTHR11908:SF164">
    <property type="entry name" value="FAD-BINDING PCMH-TYPE DOMAIN-CONTAINING PROTEIN"/>
    <property type="match status" value="1"/>
</dbReference>
<accession>N1QSH0</accession>
<organism evidence="2">
    <name type="scientific">Aegilops tauschii</name>
    <name type="common">Tausch's goatgrass</name>
    <name type="synonym">Aegilops squarrosa</name>
    <dbReference type="NCBI Taxonomy" id="37682"/>
    <lineage>
        <taxon>Eukaryota</taxon>
        <taxon>Viridiplantae</taxon>
        <taxon>Streptophyta</taxon>
        <taxon>Embryophyta</taxon>
        <taxon>Tracheophyta</taxon>
        <taxon>Spermatophyta</taxon>
        <taxon>Magnoliopsida</taxon>
        <taxon>Liliopsida</taxon>
        <taxon>Poales</taxon>
        <taxon>Poaceae</taxon>
        <taxon>BOP clade</taxon>
        <taxon>Pooideae</taxon>
        <taxon>Triticodae</taxon>
        <taxon>Triticeae</taxon>
        <taxon>Triticinae</taxon>
        <taxon>Aegilops</taxon>
    </lineage>
</organism>
<dbReference type="PANTHER" id="PTHR11908">
    <property type="entry name" value="XANTHINE DEHYDROGENASE"/>
    <property type="match status" value="1"/>
</dbReference>
<dbReference type="GO" id="GO:0005506">
    <property type="term" value="F:iron ion binding"/>
    <property type="evidence" value="ECO:0007669"/>
    <property type="project" value="InterPro"/>
</dbReference>
<dbReference type="InterPro" id="IPR016208">
    <property type="entry name" value="Ald_Oxase/xanthine_DH-like"/>
</dbReference>
<dbReference type="AlphaFoldDB" id="N1QSH0"/>
<feature type="domain" description="CO dehydrogenase flavoprotein C-terminal" evidence="1">
    <location>
        <begin position="132"/>
        <end position="199"/>
    </location>
</feature>
<proteinExistence type="predicted"/>
<evidence type="ECO:0000313" key="2">
    <source>
        <dbReference type="EnsemblPlants" id="EMT02898"/>
    </source>
</evidence>